<reference evidence="1 2" key="1">
    <citation type="journal article" date="2018" name="Mol. Plant">
        <title>The genome of Artemisia annua provides insight into the evolution of Asteraceae family and artemisinin biosynthesis.</title>
        <authorList>
            <person name="Shen Q."/>
            <person name="Zhang L."/>
            <person name="Liao Z."/>
            <person name="Wang S."/>
            <person name="Yan T."/>
            <person name="Shi P."/>
            <person name="Liu M."/>
            <person name="Fu X."/>
            <person name="Pan Q."/>
            <person name="Wang Y."/>
            <person name="Lv Z."/>
            <person name="Lu X."/>
            <person name="Zhang F."/>
            <person name="Jiang W."/>
            <person name="Ma Y."/>
            <person name="Chen M."/>
            <person name="Hao X."/>
            <person name="Li L."/>
            <person name="Tang Y."/>
            <person name="Lv G."/>
            <person name="Zhou Y."/>
            <person name="Sun X."/>
            <person name="Brodelius P.E."/>
            <person name="Rose J.K.C."/>
            <person name="Tang K."/>
        </authorList>
    </citation>
    <scope>NUCLEOTIDE SEQUENCE [LARGE SCALE GENOMIC DNA]</scope>
    <source>
        <strain evidence="2">cv. Huhao1</strain>
        <tissue evidence="1">Leaf</tissue>
    </source>
</reference>
<dbReference type="PANTHER" id="PTHR47150:SF5">
    <property type="entry name" value="OS07G0546750 PROTEIN"/>
    <property type="match status" value="1"/>
</dbReference>
<proteinExistence type="predicted"/>
<keyword evidence="2" id="KW-1185">Reference proteome</keyword>
<evidence type="ECO:0000313" key="1">
    <source>
        <dbReference type="EMBL" id="PWA84230.1"/>
    </source>
</evidence>
<dbReference type="OrthoDB" id="124998at2759"/>
<dbReference type="EMBL" id="PKPP01001250">
    <property type="protein sequence ID" value="PWA84230.1"/>
    <property type="molecule type" value="Genomic_DNA"/>
</dbReference>
<dbReference type="PANTHER" id="PTHR47150">
    <property type="entry name" value="OS12G0169200 PROTEIN"/>
    <property type="match status" value="1"/>
</dbReference>
<accession>A0A2U1PEQ9</accession>
<organism evidence="1 2">
    <name type="scientific">Artemisia annua</name>
    <name type="common">Sweet wormwood</name>
    <dbReference type="NCBI Taxonomy" id="35608"/>
    <lineage>
        <taxon>Eukaryota</taxon>
        <taxon>Viridiplantae</taxon>
        <taxon>Streptophyta</taxon>
        <taxon>Embryophyta</taxon>
        <taxon>Tracheophyta</taxon>
        <taxon>Spermatophyta</taxon>
        <taxon>Magnoliopsida</taxon>
        <taxon>eudicotyledons</taxon>
        <taxon>Gunneridae</taxon>
        <taxon>Pentapetalae</taxon>
        <taxon>asterids</taxon>
        <taxon>campanulids</taxon>
        <taxon>Asterales</taxon>
        <taxon>Asteraceae</taxon>
        <taxon>Asteroideae</taxon>
        <taxon>Anthemideae</taxon>
        <taxon>Artemisiinae</taxon>
        <taxon>Artemisia</taxon>
    </lineage>
</organism>
<sequence length="103" mass="12512">MEHKKIGSTILLDEPFEWSNDSSLEFFMKAIEEDDTARSKRKVVNRNRVKASEILHRDYFCDDPKFDEAFFEDMYRMPKHLFLKITHDVESRYEYFQESYDAI</sequence>
<protein>
    <submittedName>
        <fullName evidence="1">Harbinger transposase-derived protein</fullName>
    </submittedName>
</protein>
<gene>
    <name evidence="1" type="ORF">CTI12_AA161010</name>
</gene>
<evidence type="ECO:0000313" key="2">
    <source>
        <dbReference type="Proteomes" id="UP000245207"/>
    </source>
</evidence>
<name>A0A2U1PEQ9_ARTAN</name>
<dbReference type="Proteomes" id="UP000245207">
    <property type="component" value="Unassembled WGS sequence"/>
</dbReference>
<dbReference type="AlphaFoldDB" id="A0A2U1PEQ9"/>
<comment type="caution">
    <text evidence="1">The sequence shown here is derived from an EMBL/GenBank/DDBJ whole genome shotgun (WGS) entry which is preliminary data.</text>
</comment>